<dbReference type="Pfam" id="PF00106">
    <property type="entry name" value="adh_short"/>
    <property type="match status" value="1"/>
</dbReference>
<evidence type="ECO:0000313" key="4">
    <source>
        <dbReference type="EMBL" id="KIP01476.1"/>
    </source>
</evidence>
<accession>A0A0C3RPL5</accession>
<evidence type="ECO:0000256" key="3">
    <source>
        <dbReference type="RuleBase" id="RU000363"/>
    </source>
</evidence>
<reference evidence="4 5" key="1">
    <citation type="journal article" date="2014" name="PLoS Genet.">
        <title>Analysis of the Phlebiopsis gigantea genome, transcriptome and secretome provides insight into its pioneer colonization strategies of wood.</title>
        <authorList>
            <person name="Hori C."/>
            <person name="Ishida T."/>
            <person name="Igarashi K."/>
            <person name="Samejima M."/>
            <person name="Suzuki H."/>
            <person name="Master E."/>
            <person name="Ferreira P."/>
            <person name="Ruiz-Duenas F.J."/>
            <person name="Held B."/>
            <person name="Canessa P."/>
            <person name="Larrondo L.F."/>
            <person name="Schmoll M."/>
            <person name="Druzhinina I.S."/>
            <person name="Kubicek C.P."/>
            <person name="Gaskell J.A."/>
            <person name="Kersten P."/>
            <person name="St John F."/>
            <person name="Glasner J."/>
            <person name="Sabat G."/>
            <person name="Splinter BonDurant S."/>
            <person name="Syed K."/>
            <person name="Yadav J."/>
            <person name="Mgbeahuruike A.C."/>
            <person name="Kovalchuk A."/>
            <person name="Asiegbu F.O."/>
            <person name="Lackner G."/>
            <person name="Hoffmeister D."/>
            <person name="Rencoret J."/>
            <person name="Gutierrez A."/>
            <person name="Sun H."/>
            <person name="Lindquist E."/>
            <person name="Barry K."/>
            <person name="Riley R."/>
            <person name="Grigoriev I.V."/>
            <person name="Henrissat B."/>
            <person name="Kues U."/>
            <person name="Berka R.M."/>
            <person name="Martinez A.T."/>
            <person name="Covert S.F."/>
            <person name="Blanchette R.A."/>
            <person name="Cullen D."/>
        </authorList>
    </citation>
    <scope>NUCLEOTIDE SEQUENCE [LARGE SCALE GENOMIC DNA]</scope>
    <source>
        <strain evidence="4 5">11061_1 CR5-6</strain>
    </source>
</reference>
<dbReference type="PANTHER" id="PTHR43976">
    <property type="entry name" value="SHORT CHAIN DEHYDROGENASE"/>
    <property type="match status" value="1"/>
</dbReference>
<dbReference type="PRINTS" id="PR00081">
    <property type="entry name" value="GDHRDH"/>
</dbReference>
<proteinExistence type="inferred from homology"/>
<evidence type="ECO:0000313" key="5">
    <source>
        <dbReference type="Proteomes" id="UP000053257"/>
    </source>
</evidence>
<dbReference type="InterPro" id="IPR036291">
    <property type="entry name" value="NAD(P)-bd_dom_sf"/>
</dbReference>
<dbReference type="EMBL" id="KN840783">
    <property type="protein sequence ID" value="KIP01476.1"/>
    <property type="molecule type" value="Genomic_DNA"/>
</dbReference>
<keyword evidence="5" id="KW-1185">Reference proteome</keyword>
<protein>
    <recommendedName>
        <fullName evidence="6">NAD(P)-binding protein</fullName>
    </recommendedName>
</protein>
<dbReference type="OrthoDB" id="1274115at2759"/>
<dbReference type="Gene3D" id="3.40.50.720">
    <property type="entry name" value="NAD(P)-binding Rossmann-like Domain"/>
    <property type="match status" value="1"/>
</dbReference>
<dbReference type="AlphaFoldDB" id="A0A0C3RPL5"/>
<evidence type="ECO:0000256" key="2">
    <source>
        <dbReference type="ARBA" id="ARBA00023002"/>
    </source>
</evidence>
<dbReference type="GO" id="GO:0016491">
    <property type="term" value="F:oxidoreductase activity"/>
    <property type="evidence" value="ECO:0007669"/>
    <property type="project" value="UniProtKB-KW"/>
</dbReference>
<dbReference type="SUPFAM" id="SSF51735">
    <property type="entry name" value="NAD(P)-binding Rossmann-fold domains"/>
    <property type="match status" value="1"/>
</dbReference>
<keyword evidence="2" id="KW-0560">Oxidoreductase</keyword>
<dbReference type="Proteomes" id="UP000053257">
    <property type="component" value="Unassembled WGS sequence"/>
</dbReference>
<dbReference type="CDD" id="cd05374">
    <property type="entry name" value="17beta-HSD-like_SDR_c"/>
    <property type="match status" value="1"/>
</dbReference>
<dbReference type="InterPro" id="IPR002347">
    <property type="entry name" value="SDR_fam"/>
</dbReference>
<sequence>MSKVWLITGSSSGIGRRMAECALEKGDQVVATLRTPSALADAQARYPPSQLHVVALDVTDSAQIAQAFAEAKRVFGRLDVVFNNAGWGIIGEVESVPEADARRLFDVNFWGTVNVSKEAVRFFREENEPGQGGRLLVVTSSTAVLPCPSIGYYCAAKAGVEAITQVIVAEIEPEWNIQITLLEPGFIRTDLADKATFTATHPAYTKPTNAATAARKYVVDQFNPATAQNVSNLDRVVARMFDASRLDEPPLRLPLGADAVEHVRTQMEMIGYDLKEYKSWSEGLLEK</sequence>
<dbReference type="PANTHER" id="PTHR43976:SF16">
    <property type="entry name" value="SHORT-CHAIN DEHYDROGENASE_REDUCTASE FAMILY PROTEIN"/>
    <property type="match status" value="1"/>
</dbReference>
<dbReference type="HOGENOM" id="CLU_010194_2_9_1"/>
<gene>
    <name evidence="4" type="ORF">PHLGIDRAFT_352934</name>
</gene>
<dbReference type="STRING" id="745531.A0A0C3RPL5"/>
<evidence type="ECO:0008006" key="6">
    <source>
        <dbReference type="Google" id="ProtNLM"/>
    </source>
</evidence>
<name>A0A0C3RPL5_PHLG1</name>
<dbReference type="PRINTS" id="PR00080">
    <property type="entry name" value="SDRFAMILY"/>
</dbReference>
<comment type="similarity">
    <text evidence="1 3">Belongs to the short-chain dehydrogenases/reductases (SDR) family.</text>
</comment>
<evidence type="ECO:0000256" key="1">
    <source>
        <dbReference type="ARBA" id="ARBA00006484"/>
    </source>
</evidence>
<organism evidence="4 5">
    <name type="scientific">Phlebiopsis gigantea (strain 11061_1 CR5-6)</name>
    <name type="common">White-rot fungus</name>
    <name type="synonym">Peniophora gigantea</name>
    <dbReference type="NCBI Taxonomy" id="745531"/>
    <lineage>
        <taxon>Eukaryota</taxon>
        <taxon>Fungi</taxon>
        <taxon>Dikarya</taxon>
        <taxon>Basidiomycota</taxon>
        <taxon>Agaricomycotina</taxon>
        <taxon>Agaricomycetes</taxon>
        <taxon>Polyporales</taxon>
        <taxon>Phanerochaetaceae</taxon>
        <taxon>Phlebiopsis</taxon>
    </lineage>
</organism>
<dbReference type="InterPro" id="IPR051911">
    <property type="entry name" value="SDR_oxidoreductase"/>
</dbReference>